<dbReference type="AlphaFoldDB" id="A0AAD8S6Y9"/>
<comment type="caution">
    <text evidence="2">The sequence shown here is derived from an EMBL/GenBank/DDBJ whole genome shotgun (WGS) entry which is preliminary data.</text>
</comment>
<dbReference type="EMBL" id="JAUUTY010000004">
    <property type="protein sequence ID" value="KAK1646268.1"/>
    <property type="molecule type" value="Genomic_DNA"/>
</dbReference>
<gene>
    <name evidence="2" type="ORF">QYE76_064073</name>
</gene>
<protein>
    <submittedName>
        <fullName evidence="2">Uncharacterized protein</fullName>
    </submittedName>
</protein>
<dbReference type="InterPro" id="IPR013083">
    <property type="entry name" value="Znf_RING/FYVE/PHD"/>
</dbReference>
<accession>A0AAD8S6Y9</accession>
<name>A0AAD8S6Y9_LOLMU</name>
<keyword evidence="1" id="KW-0812">Transmembrane</keyword>
<proteinExistence type="predicted"/>
<feature type="transmembrane region" description="Helical" evidence="1">
    <location>
        <begin position="6"/>
        <end position="24"/>
    </location>
</feature>
<organism evidence="2 3">
    <name type="scientific">Lolium multiflorum</name>
    <name type="common">Italian ryegrass</name>
    <name type="synonym">Lolium perenne subsp. multiflorum</name>
    <dbReference type="NCBI Taxonomy" id="4521"/>
    <lineage>
        <taxon>Eukaryota</taxon>
        <taxon>Viridiplantae</taxon>
        <taxon>Streptophyta</taxon>
        <taxon>Embryophyta</taxon>
        <taxon>Tracheophyta</taxon>
        <taxon>Spermatophyta</taxon>
        <taxon>Magnoliopsida</taxon>
        <taxon>Liliopsida</taxon>
        <taxon>Poales</taxon>
        <taxon>Poaceae</taxon>
        <taxon>BOP clade</taxon>
        <taxon>Pooideae</taxon>
        <taxon>Poodae</taxon>
        <taxon>Poeae</taxon>
        <taxon>Poeae Chloroplast Group 2 (Poeae type)</taxon>
        <taxon>Loliodinae</taxon>
        <taxon>Loliinae</taxon>
        <taxon>Lolium</taxon>
    </lineage>
</organism>
<evidence type="ECO:0000256" key="1">
    <source>
        <dbReference type="SAM" id="Phobius"/>
    </source>
</evidence>
<sequence>MAGGAVGAVILVFLLYKAFVRWAARRRAAIARRNVVKTVRSMALKELRGELPPGNEAEESAVCLEDYEEEMEVAKLDCGHHYHDRDRDKGGRGGAPSRMVMIFL</sequence>
<dbReference type="Proteomes" id="UP001231189">
    <property type="component" value="Unassembled WGS sequence"/>
</dbReference>
<evidence type="ECO:0000313" key="2">
    <source>
        <dbReference type="EMBL" id="KAK1646268.1"/>
    </source>
</evidence>
<keyword evidence="1" id="KW-0472">Membrane</keyword>
<keyword evidence="1" id="KW-1133">Transmembrane helix</keyword>
<evidence type="ECO:0000313" key="3">
    <source>
        <dbReference type="Proteomes" id="UP001231189"/>
    </source>
</evidence>
<keyword evidence="3" id="KW-1185">Reference proteome</keyword>
<reference evidence="2" key="1">
    <citation type="submission" date="2023-07" db="EMBL/GenBank/DDBJ databases">
        <title>A chromosome-level genome assembly of Lolium multiflorum.</title>
        <authorList>
            <person name="Chen Y."/>
            <person name="Copetti D."/>
            <person name="Kolliker R."/>
            <person name="Studer B."/>
        </authorList>
    </citation>
    <scope>NUCLEOTIDE SEQUENCE</scope>
    <source>
        <strain evidence="2">02402/16</strain>
        <tissue evidence="2">Leaf</tissue>
    </source>
</reference>
<dbReference type="Gene3D" id="3.30.40.10">
    <property type="entry name" value="Zinc/RING finger domain, C3HC4 (zinc finger)"/>
    <property type="match status" value="1"/>
</dbReference>